<sequence length="94" mass="10667">MLYFESDIYNGFKRKSNINIPNPVIIPIPIPILIPGWYTAHVPINLKSISPSPQLIPGFLRAPGISKFKIHRPFYRSDTIEGSTDPQIHITKID</sequence>
<gene>
    <name evidence="1" type="ORF">Amon01_000371300</name>
</gene>
<dbReference type="Proteomes" id="UP001165063">
    <property type="component" value="Unassembled WGS sequence"/>
</dbReference>
<evidence type="ECO:0000313" key="1">
    <source>
        <dbReference type="EMBL" id="GMG29490.1"/>
    </source>
</evidence>
<evidence type="ECO:0000313" key="2">
    <source>
        <dbReference type="Proteomes" id="UP001165063"/>
    </source>
</evidence>
<keyword evidence="2" id="KW-1185">Reference proteome</keyword>
<dbReference type="AlphaFoldDB" id="A0A9W7DFB9"/>
<organism evidence="1 2">
    <name type="scientific">Ambrosiozyma monospora</name>
    <name type="common">Yeast</name>
    <name type="synonym">Endomycopsis monosporus</name>
    <dbReference type="NCBI Taxonomy" id="43982"/>
    <lineage>
        <taxon>Eukaryota</taxon>
        <taxon>Fungi</taxon>
        <taxon>Dikarya</taxon>
        <taxon>Ascomycota</taxon>
        <taxon>Saccharomycotina</taxon>
        <taxon>Pichiomycetes</taxon>
        <taxon>Pichiales</taxon>
        <taxon>Pichiaceae</taxon>
        <taxon>Ambrosiozyma</taxon>
    </lineage>
</organism>
<proteinExistence type="predicted"/>
<name>A0A9W7DFB9_AMBMO</name>
<protein>
    <submittedName>
        <fullName evidence="1">Unnamed protein product</fullName>
    </submittedName>
</protein>
<dbReference type="EMBL" id="BSXU01001636">
    <property type="protein sequence ID" value="GMG29490.1"/>
    <property type="molecule type" value="Genomic_DNA"/>
</dbReference>
<comment type="caution">
    <text evidence="1">The sequence shown here is derived from an EMBL/GenBank/DDBJ whole genome shotgun (WGS) entry which is preliminary data.</text>
</comment>
<reference evidence="1" key="1">
    <citation type="submission" date="2023-04" db="EMBL/GenBank/DDBJ databases">
        <title>Ambrosiozyma monospora NBRC 1965.</title>
        <authorList>
            <person name="Ichikawa N."/>
            <person name="Sato H."/>
            <person name="Tonouchi N."/>
        </authorList>
    </citation>
    <scope>NUCLEOTIDE SEQUENCE</scope>
    <source>
        <strain evidence="1">NBRC 1965</strain>
    </source>
</reference>
<accession>A0A9W7DFB9</accession>